<reference evidence="1" key="1">
    <citation type="submission" date="2019-11" db="UniProtKB">
        <authorList>
            <consortium name="WormBaseParasite"/>
        </authorList>
    </citation>
    <scope>IDENTIFICATION</scope>
</reference>
<dbReference type="SUPFAM" id="SSF52113">
    <property type="entry name" value="BRCT domain"/>
    <property type="match status" value="2"/>
</dbReference>
<dbReference type="WBParaSite" id="MCU_001984-RB">
    <property type="protein sequence ID" value="MCU_001984-RB"/>
    <property type="gene ID" value="MCU_001984"/>
</dbReference>
<dbReference type="InterPro" id="IPR036420">
    <property type="entry name" value="BRCT_dom_sf"/>
</dbReference>
<sequence>MKVGRAFCQCWSTIMLTDLSHVSCWVSARASRVVSRMSTSDANELTRLCRKYRIPVPCQDLFSKWAIVRTTGIQSSGQDSIHVPSTNPNVTTQLAACSDPNFLQLLILGGGGQLLTSIDALRVSATGRLLEENGVFSTDNLMDLHYSERPHIALVAPSHKRTLKFLQGLAALGRVPLLRGTWLLDACLLAAGMEPIMPLDQSSLTSTKKPADLPYELLRRSPRVVYELSRGVDRITDQLVVATEVPDLYAELPGRPHLQTLLSLGGYASASLIAIITDDPRGFGEGWSSILRLAVCTYENVPDGAIIITAPPTVLSSTEAMDWLTAWKTSCSINGEPMSSGPQQIVLVDQERVPAFMLSRIETLGFTVVNKEYLIQSLINGRMVDLKYATAWTS</sequence>
<dbReference type="InterPro" id="IPR047250">
    <property type="entry name" value="BRCT_p53bp1-like_rpt2"/>
</dbReference>
<organism evidence="1">
    <name type="scientific">Mesocestoides corti</name>
    <name type="common">Flatworm</name>
    <dbReference type="NCBI Taxonomy" id="53468"/>
    <lineage>
        <taxon>Eukaryota</taxon>
        <taxon>Metazoa</taxon>
        <taxon>Spiralia</taxon>
        <taxon>Lophotrochozoa</taxon>
        <taxon>Platyhelminthes</taxon>
        <taxon>Cestoda</taxon>
        <taxon>Eucestoda</taxon>
        <taxon>Cyclophyllidea</taxon>
        <taxon>Mesocestoididae</taxon>
        <taxon>Mesocestoides</taxon>
    </lineage>
</organism>
<accession>A0A5K3ENT7</accession>
<proteinExistence type="predicted"/>
<dbReference type="CDD" id="cd17724">
    <property type="entry name" value="BRCT_p53bp1_rpt2"/>
    <property type="match status" value="1"/>
</dbReference>
<evidence type="ECO:0000313" key="1">
    <source>
        <dbReference type="WBParaSite" id="MCU_001984-RB"/>
    </source>
</evidence>
<name>A0A5K3ENT7_MESCO</name>
<protein>
    <submittedName>
        <fullName evidence="1">BRCT domain-containing protein</fullName>
    </submittedName>
</protein>
<dbReference type="AlphaFoldDB" id="A0A5K3ENT7"/>
<dbReference type="Gene3D" id="3.40.50.10190">
    <property type="entry name" value="BRCT domain"/>
    <property type="match status" value="2"/>
</dbReference>